<dbReference type="PANTHER" id="PTHR32060:SF22">
    <property type="entry name" value="CARBOXYL-TERMINAL-PROCESSING PEPTIDASE 3, CHLOROPLASTIC"/>
    <property type="match status" value="1"/>
</dbReference>
<dbReference type="GO" id="GO:0008236">
    <property type="term" value="F:serine-type peptidase activity"/>
    <property type="evidence" value="ECO:0007669"/>
    <property type="project" value="InterPro"/>
</dbReference>
<keyword evidence="3" id="KW-1185">Reference proteome</keyword>
<dbReference type="Gene3D" id="3.90.226.10">
    <property type="entry name" value="2-enoyl-CoA Hydratase, Chain A, domain 1"/>
    <property type="match status" value="1"/>
</dbReference>
<gene>
    <name evidence="2" type="ORF">BST85_06400</name>
</gene>
<reference evidence="2 3" key="1">
    <citation type="submission" date="2016-11" db="EMBL/GenBank/DDBJ databases">
        <title>Trade-off between light-utilization and light-protection in marine flavobacteria.</title>
        <authorList>
            <person name="Kumagai Y."/>
        </authorList>
    </citation>
    <scope>NUCLEOTIDE SEQUENCE [LARGE SCALE GENOMIC DNA]</scope>
    <source>
        <strain evidence="2 3">NBRC 107741</strain>
    </source>
</reference>
<dbReference type="InterPro" id="IPR005151">
    <property type="entry name" value="Tail-specific_protease"/>
</dbReference>
<dbReference type="AlphaFoldDB" id="A0A2S7KPN5"/>
<dbReference type="GO" id="GO:0004175">
    <property type="term" value="F:endopeptidase activity"/>
    <property type="evidence" value="ECO:0007669"/>
    <property type="project" value="TreeGrafter"/>
</dbReference>
<comment type="caution">
    <text evidence="2">The sequence shown here is derived from an EMBL/GenBank/DDBJ whole genome shotgun (WGS) entry which is preliminary data.</text>
</comment>
<evidence type="ECO:0000313" key="2">
    <source>
        <dbReference type="EMBL" id="PQB04570.1"/>
    </source>
</evidence>
<dbReference type="Proteomes" id="UP000239800">
    <property type="component" value="Unassembled WGS sequence"/>
</dbReference>
<name>A0A2S7KPN5_9FLAO</name>
<feature type="domain" description="Tail specific protease" evidence="1">
    <location>
        <begin position="226"/>
        <end position="394"/>
    </location>
</feature>
<dbReference type="EMBL" id="MQUB01000001">
    <property type="protein sequence ID" value="PQB04570.1"/>
    <property type="molecule type" value="Genomic_DNA"/>
</dbReference>
<protein>
    <recommendedName>
        <fullName evidence="1">Tail specific protease domain-containing protein</fullName>
    </recommendedName>
</protein>
<organism evidence="2 3">
    <name type="scientific">Aureitalea marina</name>
    <dbReference type="NCBI Taxonomy" id="930804"/>
    <lineage>
        <taxon>Bacteria</taxon>
        <taxon>Pseudomonadati</taxon>
        <taxon>Bacteroidota</taxon>
        <taxon>Flavobacteriia</taxon>
        <taxon>Flavobacteriales</taxon>
        <taxon>Flavobacteriaceae</taxon>
        <taxon>Aureitalea</taxon>
    </lineage>
</organism>
<dbReference type="InterPro" id="IPR029045">
    <property type="entry name" value="ClpP/crotonase-like_dom_sf"/>
</dbReference>
<proteinExistence type="predicted"/>
<evidence type="ECO:0000313" key="3">
    <source>
        <dbReference type="Proteomes" id="UP000239800"/>
    </source>
</evidence>
<evidence type="ECO:0000259" key="1">
    <source>
        <dbReference type="Pfam" id="PF03572"/>
    </source>
</evidence>
<dbReference type="Pfam" id="PF03572">
    <property type="entry name" value="Peptidase_S41"/>
    <property type="match status" value="1"/>
</dbReference>
<dbReference type="PANTHER" id="PTHR32060">
    <property type="entry name" value="TAIL-SPECIFIC PROTEASE"/>
    <property type="match status" value="1"/>
</dbReference>
<dbReference type="SUPFAM" id="SSF52096">
    <property type="entry name" value="ClpP/crotonase"/>
    <property type="match status" value="1"/>
</dbReference>
<sequence>MKQDLDLYVQLLTETHPGLYRYQSQEEFQKQVGEIQMRIQEEISFYDFYRQLQELSFAIRCAHTQLYPKEDVLGHLRRSSNALPFYAYPTDGKLYALFTGLEGDEILPGYEILGINGRTAQEIITEFERLNYRDGKVQSGLTKYLQGAYFCMTYYYQIDQGPTYDIELDLPDGSKKKITVNGQPFGLTERNLAGNPVNKEILFFYNKSDKNFDLEILKGLPNTARIRFSGFAGRKVNSEEQAVKKMRQFMDKSLKKIRKEKIENLVIELRGNGGGWDIMGAELISYLIPVGTQVDYYRKQVAITADSEFLQYSDLDPNDLDLVGTYLIDQGDGSYMVNPETNATLRPITAKPNSFKGNIYVMTDELTASSAAEFVAVFKSNKLGTIIGREAGGAYQGGNSGSFINFTLPNSGFYSRTPLLRYEMGVEPIQDMERGPLPDHPTSISLENLLTGSNPEEELLYQLIREGQD</sequence>
<dbReference type="GO" id="GO:0006508">
    <property type="term" value="P:proteolysis"/>
    <property type="evidence" value="ECO:0007669"/>
    <property type="project" value="InterPro"/>
</dbReference>
<accession>A0A2S7KPN5</accession>